<dbReference type="PANTHER" id="PTHR43544">
    <property type="entry name" value="SHORT-CHAIN DEHYDROGENASE/REDUCTASE"/>
    <property type="match status" value="1"/>
</dbReference>
<protein>
    <submittedName>
        <fullName evidence="1">SDR family NAD(P)-dependent oxidoreductase</fullName>
    </submittedName>
</protein>
<dbReference type="InterPro" id="IPR051468">
    <property type="entry name" value="Fungal_SecMetab_SDRs"/>
</dbReference>
<evidence type="ECO:0000313" key="2">
    <source>
        <dbReference type="Proteomes" id="UP001139559"/>
    </source>
</evidence>
<proteinExistence type="predicted"/>
<dbReference type="InterPro" id="IPR002347">
    <property type="entry name" value="SDR_fam"/>
</dbReference>
<gene>
    <name evidence="1" type="ORF">KP803_02465</name>
</gene>
<organism evidence="1 2">
    <name type="scientific">Vibrio amylolyticus</name>
    <dbReference type="NCBI Taxonomy" id="2847292"/>
    <lineage>
        <taxon>Bacteria</taxon>
        <taxon>Pseudomonadati</taxon>
        <taxon>Pseudomonadota</taxon>
        <taxon>Gammaproteobacteria</taxon>
        <taxon>Vibrionales</taxon>
        <taxon>Vibrionaceae</taxon>
        <taxon>Vibrio</taxon>
    </lineage>
</organism>
<name>A0A9X1XJJ9_9VIBR</name>
<dbReference type="EMBL" id="JAJHVV010000001">
    <property type="protein sequence ID" value="MCK6262135.1"/>
    <property type="molecule type" value="Genomic_DNA"/>
</dbReference>
<dbReference type="Pfam" id="PF00106">
    <property type="entry name" value="adh_short"/>
    <property type="match status" value="1"/>
</dbReference>
<accession>A0A9X1XJJ9</accession>
<evidence type="ECO:0000313" key="1">
    <source>
        <dbReference type="EMBL" id="MCK6262135.1"/>
    </source>
</evidence>
<dbReference type="Gene3D" id="3.40.50.720">
    <property type="entry name" value="NAD(P)-binding Rossmann-like Domain"/>
    <property type="match status" value="1"/>
</dbReference>
<dbReference type="GO" id="GO:0005737">
    <property type="term" value="C:cytoplasm"/>
    <property type="evidence" value="ECO:0007669"/>
    <property type="project" value="TreeGrafter"/>
</dbReference>
<dbReference type="PANTHER" id="PTHR43544:SF12">
    <property type="entry name" value="NAD(P)-BINDING ROSSMANN-FOLD SUPERFAMILY PROTEIN"/>
    <property type="match status" value="1"/>
</dbReference>
<reference evidence="1" key="1">
    <citation type="submission" date="2021-11" db="EMBL/GenBank/DDBJ databases">
        <title>Vibrio ZSDE26 sp. nov. and Vibrio ZSDZ34 sp. nov., isolated from coastal seawater in Qingdao.</title>
        <authorList>
            <person name="Zhang P."/>
        </authorList>
    </citation>
    <scope>NUCLEOTIDE SEQUENCE</scope>
    <source>
        <strain evidence="1">ZSDE26</strain>
    </source>
</reference>
<dbReference type="GO" id="GO:0016491">
    <property type="term" value="F:oxidoreductase activity"/>
    <property type="evidence" value="ECO:0007669"/>
    <property type="project" value="TreeGrafter"/>
</dbReference>
<comment type="caution">
    <text evidence="1">The sequence shown here is derived from an EMBL/GenBank/DDBJ whole genome shotgun (WGS) entry which is preliminary data.</text>
</comment>
<dbReference type="RefSeq" id="WP_248007239.1">
    <property type="nucleotide sequence ID" value="NZ_JAJHVV010000001.1"/>
</dbReference>
<dbReference type="SUPFAM" id="SSF51735">
    <property type="entry name" value="NAD(P)-binding Rossmann-fold domains"/>
    <property type="match status" value="1"/>
</dbReference>
<dbReference type="InterPro" id="IPR036291">
    <property type="entry name" value="NAD(P)-bd_dom_sf"/>
</dbReference>
<keyword evidence="2" id="KW-1185">Reference proteome</keyword>
<sequence length="244" mass="26903">MYNNISIIGSTGTIGSALTHQLAQLYPSSHISAFSRKNLDGDNQNHPKHSNVRPYNIEYVEESIKEAAYIASHENKLDLIVVTTGVLHSEGIKPEKSLKDLSAANLQHIYEANTILPTLIAKHFIPCLNRNRRSCFAVLSARVGSISDNHSGGWYSYRASKAALNMIIKTASIETRRTHPESVIVGLHPGTVDSQLSKPFQRNVPKDKLFTAQHSARCLINVLNTLSPNQSGKIIAWDGKEITP</sequence>
<dbReference type="Proteomes" id="UP001139559">
    <property type="component" value="Unassembled WGS sequence"/>
</dbReference>
<dbReference type="AlphaFoldDB" id="A0A9X1XJJ9"/>